<keyword evidence="2" id="KW-0677">Repeat</keyword>
<dbReference type="EMBL" id="MLAK01000775">
    <property type="protein sequence ID" value="OHT04954.1"/>
    <property type="molecule type" value="Genomic_DNA"/>
</dbReference>
<sequence length="653" mass="74586">MTTEKPEQRYFPSETELSVLIPKLKEYFTYPERSTDRKTVVNQTYDMVKDLADHWNVGKIRLWFNNNKNIYIGKDPRRIPTPILKPDKLEDPNKCFKIEINPTPINAPSPLPFLSIASNSIQKNESSSLKFNFFTTPEISNTNTSNSQFPDDLDMPDVPDISAEGNFDEMKFQHYKALRLMYNAISKISSESPSRRVKYQSIAEDRMTQILTQMHDHLNLKDICTNDSSKTCKRVMTSGSKNIQRQYSQQTGTYAEDKLSKTMAVEFEETCENVFIPKNLHQLFQPSEKISKNLSFILRGECETETIQLSESVECVAISSKGDLAYVYLSNSLRAHVLHLSTLSIPENQFNVSECDISKENRVEKEVVTGFFWGATSMYFDEIDNRIYVVGDCRIKCFDASNLTLLDTFLASGATLVASSCLTVKHNDESSYLVFGSKGIIALWNINKERPNRQSSCKTHSYEDIAKSQELDLSLIEWTRGRPPESSYKPENSVQNITSICSMGDFIIFASDHHHSIHILDNECKNIIGRLVGHVGGITKLLPINSNMLLSASKDCTMKIWNIENMCATHHVIRHAGPISALFGILKFENVEFMFSSGKDSTIRGWNLTRAISTFEIRLKEQEVPIELRYIENKHELIAFMSNEIKIYKFKKE</sequence>
<dbReference type="RefSeq" id="XP_068358090.1">
    <property type="nucleotide sequence ID" value="XM_068505563.1"/>
</dbReference>
<dbReference type="InterPro" id="IPR051959">
    <property type="entry name" value="PAK1-Kinase_Regulator"/>
</dbReference>
<dbReference type="PANTHER" id="PTHR44675">
    <property type="entry name" value="PAK1 INTERACTING PROTEIN 1"/>
    <property type="match status" value="1"/>
</dbReference>
<dbReference type="SMART" id="SM00320">
    <property type="entry name" value="WD40"/>
    <property type="match status" value="5"/>
</dbReference>
<evidence type="ECO:0000256" key="1">
    <source>
        <dbReference type="ARBA" id="ARBA00022574"/>
    </source>
</evidence>
<evidence type="ECO:0000256" key="3">
    <source>
        <dbReference type="PROSITE-ProRule" id="PRU00221"/>
    </source>
</evidence>
<dbReference type="GeneID" id="94840267"/>
<accession>A0A1J4K1X0</accession>
<evidence type="ECO:0000313" key="5">
    <source>
        <dbReference type="Proteomes" id="UP000179807"/>
    </source>
</evidence>
<dbReference type="PANTHER" id="PTHR44675:SF1">
    <property type="entry name" value="P21-ACTIVATED PROTEIN KINASE-INTERACTING PROTEIN 1"/>
    <property type="match status" value="1"/>
</dbReference>
<keyword evidence="1 3" id="KW-0853">WD repeat</keyword>
<protein>
    <submittedName>
        <fullName evidence="4">Uncharacterized protein</fullName>
    </submittedName>
</protein>
<evidence type="ECO:0000256" key="2">
    <source>
        <dbReference type="ARBA" id="ARBA00022737"/>
    </source>
</evidence>
<dbReference type="SUPFAM" id="SSF50978">
    <property type="entry name" value="WD40 repeat-like"/>
    <property type="match status" value="1"/>
</dbReference>
<dbReference type="InterPro" id="IPR019775">
    <property type="entry name" value="WD40_repeat_CS"/>
</dbReference>
<dbReference type="InterPro" id="IPR015943">
    <property type="entry name" value="WD40/YVTN_repeat-like_dom_sf"/>
</dbReference>
<dbReference type="AlphaFoldDB" id="A0A1J4K1X0"/>
<dbReference type="PROSITE" id="PS00678">
    <property type="entry name" value="WD_REPEATS_1"/>
    <property type="match status" value="1"/>
</dbReference>
<dbReference type="OrthoDB" id="189968at2759"/>
<dbReference type="InterPro" id="IPR001680">
    <property type="entry name" value="WD40_rpt"/>
</dbReference>
<organism evidence="4 5">
    <name type="scientific">Tritrichomonas foetus</name>
    <dbReference type="NCBI Taxonomy" id="1144522"/>
    <lineage>
        <taxon>Eukaryota</taxon>
        <taxon>Metamonada</taxon>
        <taxon>Parabasalia</taxon>
        <taxon>Tritrichomonadida</taxon>
        <taxon>Tritrichomonadidae</taxon>
        <taxon>Tritrichomonas</taxon>
    </lineage>
</organism>
<dbReference type="Pfam" id="PF00400">
    <property type="entry name" value="WD40"/>
    <property type="match status" value="1"/>
</dbReference>
<dbReference type="PROSITE" id="PS50082">
    <property type="entry name" value="WD_REPEATS_2"/>
    <property type="match status" value="1"/>
</dbReference>
<evidence type="ECO:0000313" key="4">
    <source>
        <dbReference type="EMBL" id="OHT04954.1"/>
    </source>
</evidence>
<feature type="repeat" description="WD" evidence="3">
    <location>
        <begin position="531"/>
        <end position="565"/>
    </location>
</feature>
<reference evidence="4" key="1">
    <citation type="submission" date="2016-10" db="EMBL/GenBank/DDBJ databases">
        <authorList>
            <person name="Benchimol M."/>
            <person name="Almeida L.G."/>
            <person name="Vasconcelos A.T."/>
            <person name="Perreira-Neves A."/>
            <person name="Rosa I.A."/>
            <person name="Tasca T."/>
            <person name="Bogo M.R."/>
            <person name="de Souza W."/>
        </authorList>
    </citation>
    <scope>NUCLEOTIDE SEQUENCE [LARGE SCALE GENOMIC DNA]</scope>
    <source>
        <strain evidence="4">K</strain>
    </source>
</reference>
<dbReference type="Proteomes" id="UP000179807">
    <property type="component" value="Unassembled WGS sequence"/>
</dbReference>
<dbReference type="InterPro" id="IPR036322">
    <property type="entry name" value="WD40_repeat_dom_sf"/>
</dbReference>
<name>A0A1J4K1X0_9EUKA</name>
<gene>
    <name evidence="4" type="ORF">TRFO_27460</name>
</gene>
<proteinExistence type="predicted"/>
<dbReference type="Gene3D" id="2.130.10.10">
    <property type="entry name" value="YVTN repeat-like/Quinoprotein amine dehydrogenase"/>
    <property type="match status" value="1"/>
</dbReference>
<dbReference type="VEuPathDB" id="TrichDB:TRFO_27460"/>
<keyword evidence="5" id="KW-1185">Reference proteome</keyword>
<comment type="caution">
    <text evidence="4">The sequence shown here is derived from an EMBL/GenBank/DDBJ whole genome shotgun (WGS) entry which is preliminary data.</text>
</comment>